<proteinExistence type="predicted"/>
<feature type="compositionally biased region" description="Polar residues" evidence="1">
    <location>
        <begin position="31"/>
        <end position="41"/>
    </location>
</feature>
<dbReference type="EMBL" id="QPFP01000006">
    <property type="protein sequence ID" value="TEB36332.1"/>
    <property type="molecule type" value="Genomic_DNA"/>
</dbReference>
<accession>A0A4Y7TRY2</accession>
<dbReference type="Gene3D" id="3.30.110.20">
    <property type="entry name" value="Alba-like domain"/>
    <property type="match status" value="1"/>
</dbReference>
<dbReference type="GO" id="GO:0003676">
    <property type="term" value="F:nucleic acid binding"/>
    <property type="evidence" value="ECO:0007669"/>
    <property type="project" value="InterPro"/>
</dbReference>
<name>A0A4Y7TRY2_COPMI</name>
<keyword evidence="3" id="KW-1185">Reference proteome</keyword>
<protein>
    <submittedName>
        <fullName evidence="2">Uncharacterized protein</fullName>
    </submittedName>
</protein>
<feature type="compositionally biased region" description="Basic and acidic residues" evidence="1">
    <location>
        <begin position="1"/>
        <end position="23"/>
    </location>
</feature>
<dbReference type="OrthoDB" id="416729at2759"/>
<reference evidence="2 3" key="1">
    <citation type="journal article" date="2019" name="Nat. Ecol. Evol.">
        <title>Megaphylogeny resolves global patterns of mushroom evolution.</title>
        <authorList>
            <person name="Varga T."/>
            <person name="Krizsan K."/>
            <person name="Foldi C."/>
            <person name="Dima B."/>
            <person name="Sanchez-Garcia M."/>
            <person name="Sanchez-Ramirez S."/>
            <person name="Szollosi G.J."/>
            <person name="Szarkandi J.G."/>
            <person name="Papp V."/>
            <person name="Albert L."/>
            <person name="Andreopoulos W."/>
            <person name="Angelini C."/>
            <person name="Antonin V."/>
            <person name="Barry K.W."/>
            <person name="Bougher N.L."/>
            <person name="Buchanan P."/>
            <person name="Buyck B."/>
            <person name="Bense V."/>
            <person name="Catcheside P."/>
            <person name="Chovatia M."/>
            <person name="Cooper J."/>
            <person name="Damon W."/>
            <person name="Desjardin D."/>
            <person name="Finy P."/>
            <person name="Geml J."/>
            <person name="Haridas S."/>
            <person name="Hughes K."/>
            <person name="Justo A."/>
            <person name="Karasinski D."/>
            <person name="Kautmanova I."/>
            <person name="Kiss B."/>
            <person name="Kocsube S."/>
            <person name="Kotiranta H."/>
            <person name="LaButti K.M."/>
            <person name="Lechner B.E."/>
            <person name="Liimatainen K."/>
            <person name="Lipzen A."/>
            <person name="Lukacs Z."/>
            <person name="Mihaltcheva S."/>
            <person name="Morgado L.N."/>
            <person name="Niskanen T."/>
            <person name="Noordeloos M.E."/>
            <person name="Ohm R.A."/>
            <person name="Ortiz-Santana B."/>
            <person name="Ovrebo C."/>
            <person name="Racz N."/>
            <person name="Riley R."/>
            <person name="Savchenko A."/>
            <person name="Shiryaev A."/>
            <person name="Soop K."/>
            <person name="Spirin V."/>
            <person name="Szebenyi C."/>
            <person name="Tomsovsky M."/>
            <person name="Tulloss R.E."/>
            <person name="Uehling J."/>
            <person name="Grigoriev I.V."/>
            <person name="Vagvolgyi C."/>
            <person name="Papp T."/>
            <person name="Martin F.M."/>
            <person name="Miettinen O."/>
            <person name="Hibbett D.S."/>
            <person name="Nagy L.G."/>
        </authorList>
    </citation>
    <scope>NUCLEOTIDE SEQUENCE [LARGE SCALE GENOMIC DNA]</scope>
    <source>
        <strain evidence="2 3">FP101781</strain>
    </source>
</reference>
<comment type="caution">
    <text evidence="2">The sequence shown here is derived from an EMBL/GenBank/DDBJ whole genome shotgun (WGS) entry which is preliminary data.</text>
</comment>
<gene>
    <name evidence="2" type="ORF">FA13DRAFT_1623321</name>
</gene>
<dbReference type="InterPro" id="IPR036882">
    <property type="entry name" value="Alba-like_dom_sf"/>
</dbReference>
<feature type="region of interest" description="Disordered" evidence="1">
    <location>
        <begin position="1"/>
        <end position="100"/>
    </location>
</feature>
<evidence type="ECO:0000313" key="2">
    <source>
        <dbReference type="EMBL" id="TEB36332.1"/>
    </source>
</evidence>
<feature type="compositionally biased region" description="Basic residues" evidence="1">
    <location>
        <begin position="72"/>
        <end position="81"/>
    </location>
</feature>
<organism evidence="2 3">
    <name type="scientific">Coprinellus micaceus</name>
    <name type="common">Glistening ink-cap mushroom</name>
    <name type="synonym">Coprinus micaceus</name>
    <dbReference type="NCBI Taxonomy" id="71717"/>
    <lineage>
        <taxon>Eukaryota</taxon>
        <taxon>Fungi</taxon>
        <taxon>Dikarya</taxon>
        <taxon>Basidiomycota</taxon>
        <taxon>Agaricomycotina</taxon>
        <taxon>Agaricomycetes</taxon>
        <taxon>Agaricomycetidae</taxon>
        <taxon>Agaricales</taxon>
        <taxon>Agaricineae</taxon>
        <taxon>Psathyrellaceae</taxon>
        <taxon>Coprinellus</taxon>
    </lineage>
</organism>
<dbReference type="AlphaFoldDB" id="A0A4Y7TRY2"/>
<evidence type="ECO:0000256" key="1">
    <source>
        <dbReference type="SAM" id="MobiDB-lite"/>
    </source>
</evidence>
<evidence type="ECO:0000313" key="3">
    <source>
        <dbReference type="Proteomes" id="UP000298030"/>
    </source>
</evidence>
<dbReference type="Proteomes" id="UP000298030">
    <property type="component" value="Unassembled WGS sequence"/>
</dbReference>
<sequence length="262" mass="28362">MATKRKNESSTVEGRGKKLRLSDEESAPNAGPSSKPISPTQDAEHAPIRVPKSQNNPRGVVTRGKELDNHPQKRRIRKLTPKRPWPIVPTSVSATGPRSAHKEGKNLVCISRKTGLSAYMRRCKDVIIKDGYKTLHLSAMGAAIPLLLQLTCALPPILPFAKDEIKTEITTGTCGVEDEVLPDDDYEDISVRERSKSTLLVVLTIGDGAFEGDTSGPLKRIGKFLSSAARGASGAKSKGKPAQTAVEVVYAEPDQEDLMDML</sequence>